<reference evidence="1" key="1">
    <citation type="submission" date="2018-05" db="EMBL/GenBank/DDBJ databases">
        <authorList>
            <person name="Lanie J.A."/>
            <person name="Ng W.-L."/>
            <person name="Kazmierczak K.M."/>
            <person name="Andrzejewski T.M."/>
            <person name="Davidsen T.M."/>
            <person name="Wayne K.J."/>
            <person name="Tettelin H."/>
            <person name="Glass J.I."/>
            <person name="Rusch D."/>
            <person name="Podicherti R."/>
            <person name="Tsui H.-C.T."/>
            <person name="Winkler M.E."/>
        </authorList>
    </citation>
    <scope>NUCLEOTIDE SEQUENCE</scope>
</reference>
<sequence>MKFNLKVYISLFLGIIFLSACTPSVVDISLYTTDVEVALEGEIVEVPVRASFTLYSEDEDGDLEKATIISEKYLSPDSVFSQSTGDWGETLVIETTIPLATLDNLNSYLASNNRVAVLLVEVDEEYGTIDVSIRPTDFSSALNSELTDINFMLGFELPADDTNFRLISDSRNDVVVNATAVFVSEKPYLYFEKTLKKRGEAEIVFKGSTDSVYSEVYPVIYIYFP</sequence>
<gene>
    <name evidence="1" type="ORF">METZ01_LOCUS309151</name>
</gene>
<name>A0A382N7W4_9ZZZZ</name>
<organism evidence="1">
    <name type="scientific">marine metagenome</name>
    <dbReference type="NCBI Taxonomy" id="408172"/>
    <lineage>
        <taxon>unclassified sequences</taxon>
        <taxon>metagenomes</taxon>
        <taxon>ecological metagenomes</taxon>
    </lineage>
</organism>
<proteinExistence type="predicted"/>
<dbReference type="AlphaFoldDB" id="A0A382N7W4"/>
<dbReference type="PROSITE" id="PS51257">
    <property type="entry name" value="PROKAR_LIPOPROTEIN"/>
    <property type="match status" value="1"/>
</dbReference>
<evidence type="ECO:0000313" key="1">
    <source>
        <dbReference type="EMBL" id="SVC56297.1"/>
    </source>
</evidence>
<accession>A0A382N7W4</accession>
<protein>
    <submittedName>
        <fullName evidence="1">Uncharacterized protein</fullName>
    </submittedName>
</protein>
<dbReference type="EMBL" id="UINC01098069">
    <property type="protein sequence ID" value="SVC56297.1"/>
    <property type="molecule type" value="Genomic_DNA"/>
</dbReference>